<gene>
    <name evidence="3" type="ORF">CBF35_10955</name>
</gene>
<evidence type="ECO:0000256" key="1">
    <source>
        <dbReference type="SAM" id="Phobius"/>
    </source>
</evidence>
<sequence length="246" mass="27198">MNKWRKISISVLLTVFFLIVIGYFGLKSVTYQPSQLAQEAAGSSSGINVSQSKDGLIFSPEKPTTKPSILFYQGALVEEMSYSLWAKTLAKAGYPVYLIHLPLNLAVFQGNKVEEIIEEFYLDNYVLGGHSLGAVMISRYAHGDTSENLKGVFFLASYPDEKGALNQLGKPVLSLTASEDGVLNQKNYEASRMFLPKETEFREIVGGNHAGFGSYGPQKGDNPSQLTEKEQQDLVADELLSWLERL</sequence>
<keyword evidence="1" id="KW-0812">Transmembrane</keyword>
<dbReference type="Proteomes" id="UP000287239">
    <property type="component" value="Unassembled WGS sequence"/>
</dbReference>
<dbReference type="RefSeq" id="WP_126781082.1">
    <property type="nucleotide sequence ID" value="NZ_NGJU01000017.1"/>
</dbReference>
<dbReference type="InterPro" id="IPR029059">
    <property type="entry name" value="AB_hydrolase_5"/>
</dbReference>
<dbReference type="GeneID" id="98568893"/>
<feature type="transmembrane region" description="Helical" evidence="1">
    <location>
        <begin position="7"/>
        <end position="26"/>
    </location>
</feature>
<dbReference type="AlphaFoldDB" id="A0A429ZJW9"/>
<evidence type="ECO:0000313" key="4">
    <source>
        <dbReference type="Proteomes" id="UP000287239"/>
    </source>
</evidence>
<comment type="caution">
    <text evidence="3">The sequence shown here is derived from an EMBL/GenBank/DDBJ whole genome shotgun (WGS) entry which is preliminary data.</text>
</comment>
<reference evidence="3 4" key="1">
    <citation type="submission" date="2017-05" db="EMBL/GenBank/DDBJ databases">
        <title>Vagococcus spp. assemblies.</title>
        <authorList>
            <person name="Gulvik C.A."/>
        </authorList>
    </citation>
    <scope>NUCLEOTIDE SEQUENCE [LARGE SCALE GENOMIC DNA]</scope>
    <source>
        <strain evidence="3 4">NCFB 2777</strain>
    </source>
</reference>
<name>A0A429ZJW9_9ENTE</name>
<proteinExistence type="predicted"/>
<feature type="domain" description="Alpha/beta hydrolase fold-5" evidence="2">
    <location>
        <begin position="68"/>
        <end position="233"/>
    </location>
</feature>
<evidence type="ECO:0000313" key="3">
    <source>
        <dbReference type="EMBL" id="RST93966.1"/>
    </source>
</evidence>
<keyword evidence="3" id="KW-0378">Hydrolase</keyword>
<dbReference type="SUPFAM" id="SSF53474">
    <property type="entry name" value="alpha/beta-Hydrolases"/>
    <property type="match status" value="1"/>
</dbReference>
<organism evidence="3 4">
    <name type="scientific">Vagococcus salmoninarum</name>
    <dbReference type="NCBI Taxonomy" id="2739"/>
    <lineage>
        <taxon>Bacteria</taxon>
        <taxon>Bacillati</taxon>
        <taxon>Bacillota</taxon>
        <taxon>Bacilli</taxon>
        <taxon>Lactobacillales</taxon>
        <taxon>Enterococcaceae</taxon>
        <taxon>Vagococcus</taxon>
    </lineage>
</organism>
<protein>
    <submittedName>
        <fullName evidence="3">Alpha/beta hydrolase</fullName>
    </submittedName>
</protein>
<dbReference type="OrthoDB" id="9780932at2"/>
<dbReference type="GO" id="GO:0016787">
    <property type="term" value="F:hydrolase activity"/>
    <property type="evidence" value="ECO:0007669"/>
    <property type="project" value="UniProtKB-KW"/>
</dbReference>
<evidence type="ECO:0000259" key="2">
    <source>
        <dbReference type="Pfam" id="PF12695"/>
    </source>
</evidence>
<keyword evidence="1" id="KW-1133">Transmembrane helix</keyword>
<keyword evidence="4" id="KW-1185">Reference proteome</keyword>
<dbReference type="Pfam" id="PF12695">
    <property type="entry name" value="Abhydrolase_5"/>
    <property type="match status" value="1"/>
</dbReference>
<dbReference type="InterPro" id="IPR029058">
    <property type="entry name" value="AB_hydrolase_fold"/>
</dbReference>
<dbReference type="EMBL" id="NGJU01000017">
    <property type="protein sequence ID" value="RST93966.1"/>
    <property type="molecule type" value="Genomic_DNA"/>
</dbReference>
<accession>A0A429ZJW9</accession>
<dbReference type="Gene3D" id="3.40.50.1820">
    <property type="entry name" value="alpha/beta hydrolase"/>
    <property type="match status" value="1"/>
</dbReference>
<keyword evidence="1" id="KW-0472">Membrane</keyword>